<dbReference type="EMBL" id="NFJD01000003">
    <property type="protein sequence ID" value="OUO56454.1"/>
    <property type="molecule type" value="Genomic_DNA"/>
</dbReference>
<dbReference type="Pfam" id="PF02321">
    <property type="entry name" value="OEP"/>
    <property type="match status" value="2"/>
</dbReference>
<dbReference type="Gene3D" id="1.20.1600.10">
    <property type="entry name" value="Outer membrane efflux proteins (OEP)"/>
    <property type="match status" value="1"/>
</dbReference>
<keyword evidence="11" id="KW-1185">Reference proteome</keyword>
<feature type="region of interest" description="Disordered" evidence="9">
    <location>
        <begin position="38"/>
        <end position="78"/>
    </location>
</feature>
<evidence type="ECO:0000256" key="8">
    <source>
        <dbReference type="SAM" id="Coils"/>
    </source>
</evidence>
<name>A0A1Y4DBA5_9BACT</name>
<protein>
    <recommendedName>
        <fullName evidence="12">Transporter</fullName>
    </recommendedName>
</protein>
<dbReference type="AlphaFoldDB" id="A0A1Y4DBA5"/>
<dbReference type="PANTHER" id="PTHR30026:SF20">
    <property type="entry name" value="OUTER MEMBRANE PROTEIN TOLC"/>
    <property type="match status" value="1"/>
</dbReference>
<evidence type="ECO:0000256" key="1">
    <source>
        <dbReference type="ARBA" id="ARBA00004442"/>
    </source>
</evidence>
<dbReference type="InterPro" id="IPR028351">
    <property type="entry name" value="CyaE"/>
</dbReference>
<proteinExistence type="inferred from homology"/>
<dbReference type="Proteomes" id="UP000196368">
    <property type="component" value="Unassembled WGS sequence"/>
</dbReference>
<evidence type="ECO:0000256" key="3">
    <source>
        <dbReference type="ARBA" id="ARBA00022448"/>
    </source>
</evidence>
<dbReference type="OrthoDB" id="9772436at2"/>
<keyword evidence="7" id="KW-0998">Cell outer membrane</keyword>
<dbReference type="InterPro" id="IPR051906">
    <property type="entry name" value="TolC-like"/>
</dbReference>
<evidence type="ECO:0008006" key="12">
    <source>
        <dbReference type="Google" id="ProtNLM"/>
    </source>
</evidence>
<reference evidence="11" key="1">
    <citation type="submission" date="2017-04" db="EMBL/GenBank/DDBJ databases">
        <title>Function of individual gut microbiota members based on whole genome sequencing of pure cultures obtained from chicken caecum.</title>
        <authorList>
            <person name="Medvecky M."/>
            <person name="Cejkova D."/>
            <person name="Polansky O."/>
            <person name="Karasova D."/>
            <person name="Kubasova T."/>
            <person name="Cizek A."/>
            <person name="Rychlik I."/>
        </authorList>
    </citation>
    <scope>NUCLEOTIDE SEQUENCE [LARGE SCALE GENOMIC DNA]</scope>
    <source>
        <strain evidence="11">An273</strain>
    </source>
</reference>
<dbReference type="PANTHER" id="PTHR30026">
    <property type="entry name" value="OUTER MEMBRANE PROTEIN TOLC"/>
    <property type="match status" value="1"/>
</dbReference>
<comment type="subcellular location">
    <subcellularLocation>
        <location evidence="1">Cell outer membrane</location>
    </subcellularLocation>
</comment>
<gene>
    <name evidence="10" type="ORF">B5F75_04480</name>
</gene>
<evidence type="ECO:0000256" key="7">
    <source>
        <dbReference type="ARBA" id="ARBA00023237"/>
    </source>
</evidence>
<dbReference type="GO" id="GO:1990281">
    <property type="term" value="C:efflux pump complex"/>
    <property type="evidence" value="ECO:0007669"/>
    <property type="project" value="TreeGrafter"/>
</dbReference>
<feature type="coiled-coil region" evidence="8">
    <location>
        <begin position="173"/>
        <end position="200"/>
    </location>
</feature>
<accession>A0A1Y4DBA5</accession>
<keyword evidence="4" id="KW-1134">Transmembrane beta strand</keyword>
<organism evidence="10 11">
    <name type="scientific">Candidatus Avelusimicrobium gallicola</name>
    <dbReference type="NCBI Taxonomy" id="2562704"/>
    <lineage>
        <taxon>Bacteria</taxon>
        <taxon>Pseudomonadati</taxon>
        <taxon>Elusimicrobiota</taxon>
        <taxon>Elusimicrobia</taxon>
        <taxon>Elusimicrobiales</taxon>
        <taxon>Elusimicrobiaceae</taxon>
        <taxon>Candidatus Avelusimicrobium</taxon>
    </lineage>
</organism>
<keyword evidence="5" id="KW-0812">Transmembrane</keyword>
<sequence length="482" mass="52581">MKHFGFFLTIFFLFAGGLVYGEEAVSVPSSDASSAAAQAAKDTAVPPASSSAVKESDTKPVHPAKNENPAMVLRDADGKPLPDINGKLTLEDCIRIALANSPQAVSAQLNLQNAHVNLNLAKSEFLPTVTAGASQDYTNSKMDGSSRTDHGSSDVYAQAQLSISGITDIARNVKTQQLALEQAELNVDSVKNDLIRTVKKNYYALISAVRAVAIRTQSRDLYQDQYERAAEYYRLGLRPKVDVTTAEVNLNNEELSLIRAKNLVKTASAELANSMGVTTPKTLEIEEILTFEKFEMPFDEAVQTAYANRPDVLSAHTNVRISQLKLNQAKAGFFPTFSFSAGFSKYGDDFSLDNEEARLMASVEIPIFNALKTYNGVKQAKISLENTLNTSRSLLNNVFLEVQSAYIKMQEAAESIPIAELNVEKAKENLDLARGRYNEGIGDIIELKDAEVAYTDAELSLLTARYDYASAVADLKQAMGTN</sequence>
<keyword evidence="6" id="KW-0472">Membrane</keyword>
<evidence type="ECO:0000256" key="2">
    <source>
        <dbReference type="ARBA" id="ARBA00007613"/>
    </source>
</evidence>
<evidence type="ECO:0000256" key="9">
    <source>
        <dbReference type="SAM" id="MobiDB-lite"/>
    </source>
</evidence>
<dbReference type="SUPFAM" id="SSF56954">
    <property type="entry name" value="Outer membrane efflux proteins (OEP)"/>
    <property type="match status" value="1"/>
</dbReference>
<evidence type="ECO:0000256" key="4">
    <source>
        <dbReference type="ARBA" id="ARBA00022452"/>
    </source>
</evidence>
<dbReference type="InterPro" id="IPR003423">
    <property type="entry name" value="OMP_efflux"/>
</dbReference>
<keyword evidence="8" id="KW-0175">Coiled coil</keyword>
<dbReference type="RefSeq" id="WP_087288375.1">
    <property type="nucleotide sequence ID" value="NZ_NFJD01000003.1"/>
</dbReference>
<dbReference type="GO" id="GO:0009279">
    <property type="term" value="C:cell outer membrane"/>
    <property type="evidence" value="ECO:0007669"/>
    <property type="project" value="UniProtKB-SubCell"/>
</dbReference>
<evidence type="ECO:0000313" key="10">
    <source>
        <dbReference type="EMBL" id="OUO56454.1"/>
    </source>
</evidence>
<evidence type="ECO:0000256" key="5">
    <source>
        <dbReference type="ARBA" id="ARBA00022692"/>
    </source>
</evidence>
<dbReference type="GO" id="GO:0015562">
    <property type="term" value="F:efflux transmembrane transporter activity"/>
    <property type="evidence" value="ECO:0007669"/>
    <property type="project" value="InterPro"/>
</dbReference>
<keyword evidence="3" id="KW-0813">Transport</keyword>
<dbReference type="PIRSF" id="PIRSF001892">
    <property type="entry name" value="CyaE"/>
    <property type="match status" value="1"/>
</dbReference>
<evidence type="ECO:0000256" key="6">
    <source>
        <dbReference type="ARBA" id="ARBA00023136"/>
    </source>
</evidence>
<evidence type="ECO:0000313" key="11">
    <source>
        <dbReference type="Proteomes" id="UP000196368"/>
    </source>
</evidence>
<feature type="compositionally biased region" description="Low complexity" evidence="9">
    <location>
        <begin position="38"/>
        <end position="48"/>
    </location>
</feature>
<dbReference type="GO" id="GO:0015288">
    <property type="term" value="F:porin activity"/>
    <property type="evidence" value="ECO:0007669"/>
    <property type="project" value="TreeGrafter"/>
</dbReference>
<comment type="similarity">
    <text evidence="2">Belongs to the outer membrane factor (OMF) (TC 1.B.17) family.</text>
</comment>
<comment type="caution">
    <text evidence="10">The sequence shown here is derived from an EMBL/GenBank/DDBJ whole genome shotgun (WGS) entry which is preliminary data.</text>
</comment>